<dbReference type="SUPFAM" id="SSF81901">
    <property type="entry name" value="HCP-like"/>
    <property type="match status" value="2"/>
</dbReference>
<evidence type="ECO:0000313" key="3">
    <source>
        <dbReference type="Proteomes" id="UP000807353"/>
    </source>
</evidence>
<name>A0A9P6CE72_9AGAR</name>
<dbReference type="Gene3D" id="1.25.40.10">
    <property type="entry name" value="Tetratricopeptide repeat domain"/>
    <property type="match status" value="2"/>
</dbReference>
<keyword evidence="3" id="KW-1185">Reference proteome</keyword>
<gene>
    <name evidence="2" type="ORF">BDZ94DRAFT_1330643</name>
</gene>
<proteinExistence type="predicted"/>
<accession>A0A9P6CE72</accession>
<evidence type="ECO:0000259" key="1">
    <source>
        <dbReference type="Pfam" id="PF12770"/>
    </source>
</evidence>
<sequence>MMNVQLQNTSENHDLQETLQHCWDKLSKLSPGDPNLAECLGSVSDMFALKYEWTREPGDQEMILKFSMAALATATEESYPRLPATHRHLGIIQWAKYDKTEELSDLEAVFPHFLAAVGSMPKGHSGLPRMQKDLSEIYGTRFIITGNLGDLEAALKYLQLALSATPLGHLGLPRMLYNLSVLFLHRIIPTGDHGNLDATLKYFLIAVDSIPDRNPDLPGIQHNIGILYNYKFQKYRELRDLEASIKHSLIAVAMTPAGDPDLPHMNMTVGQSYSEMYKINRNPRVLETGLKFSLAAITACTKGHPNLLQMIQNLCRLCSIEANMFGDLESLRISLSFLLLAVDIVPRVNLDDTHRQVGVLYGEMYKKTRLLSDLDSSIKHNLLCAALASTKHSNPSLPGTYQNLGGNYGEKYRRTGNFNDMDTALEYFLAAVGTAPMGYSGLSAIHQNLGTLYLDRYKRFSDLQDLEAALRFTLVAVDATPDGNSELPLVYTHLGSCYHFRYLRRGNPDDMEAGLKFHQAAVVATPAGHYNLPGVYQNLGGSYMSKFYKVGQLKDLDTALHYLQAAVDSTPAGHLDLPSRHQALGNCFSRKYKSSGNMQDLGAAIDQHLRGINATPAAHPDFPQQLGSLAELYVLRFEAFRNPEDLKLLYSLYKVALQSETASPQDLWDTAVQFCQYMNKFSVQPNLEGYIAALKILPSLLWLGSSLINRCDMLIRKNISNFIAEAVTMALKALDTRLAVEFLEQGMSITHKQTLQLRNEHAILEAHLPSLAKKLYQISVQLQGLSQISNGLIKHHTLAHERQNVIYHIQQQPGFEDFLLPPKYSKLCTAAKHGPVIMLNCSDIQFDCIIILSPFLTPVHLPLTSVSISAIKKHSNNLQNALNYVSIHSRDSRHGKLHESNRLYSDRLLNSVISWLWTAIVKPVFDYLMKNGIQSGRLWWCPSGPFTYLPIHAAAPQDSSFIQSYIPTLDFLVHTDKKSTGLSNIMTMVGVATPSTEIGTWTKLPSVETELSIVAKLFGSKSLQLKDSQATVDNVMMAIQSSSWLHLACHAYQDLPDPLNSGLVLYNGKLDLRKILNLKASNAEFVYLSACETAMGDIKLTNEAMHLAGGFLAAGFKGAIGTLWSMADAQGPKVAEIVYNKVLEKDNIPNIQLAAEGLHLAIQKLRAIGTPYHQWVPFIHIGI</sequence>
<protein>
    <submittedName>
        <fullName evidence="2">CHAT domain-containing protein</fullName>
    </submittedName>
</protein>
<organism evidence="2 3">
    <name type="scientific">Collybia nuda</name>
    <dbReference type="NCBI Taxonomy" id="64659"/>
    <lineage>
        <taxon>Eukaryota</taxon>
        <taxon>Fungi</taxon>
        <taxon>Dikarya</taxon>
        <taxon>Basidiomycota</taxon>
        <taxon>Agaricomycotina</taxon>
        <taxon>Agaricomycetes</taxon>
        <taxon>Agaricomycetidae</taxon>
        <taxon>Agaricales</taxon>
        <taxon>Tricholomatineae</taxon>
        <taxon>Clitocybaceae</taxon>
        <taxon>Collybia</taxon>
    </lineage>
</organism>
<dbReference type="Proteomes" id="UP000807353">
    <property type="component" value="Unassembled WGS sequence"/>
</dbReference>
<comment type="caution">
    <text evidence="2">The sequence shown here is derived from an EMBL/GenBank/DDBJ whole genome shotgun (WGS) entry which is preliminary data.</text>
</comment>
<dbReference type="OrthoDB" id="9991317at2759"/>
<reference evidence="2" key="1">
    <citation type="submission" date="2020-11" db="EMBL/GenBank/DDBJ databases">
        <authorList>
            <consortium name="DOE Joint Genome Institute"/>
            <person name="Ahrendt S."/>
            <person name="Riley R."/>
            <person name="Andreopoulos W."/>
            <person name="Labutti K."/>
            <person name="Pangilinan J."/>
            <person name="Ruiz-Duenas F.J."/>
            <person name="Barrasa J.M."/>
            <person name="Sanchez-Garcia M."/>
            <person name="Camarero S."/>
            <person name="Miyauchi S."/>
            <person name="Serrano A."/>
            <person name="Linde D."/>
            <person name="Babiker R."/>
            <person name="Drula E."/>
            <person name="Ayuso-Fernandez I."/>
            <person name="Pacheco R."/>
            <person name="Padilla G."/>
            <person name="Ferreira P."/>
            <person name="Barriuso J."/>
            <person name="Kellner H."/>
            <person name="Castanera R."/>
            <person name="Alfaro M."/>
            <person name="Ramirez L."/>
            <person name="Pisabarro A.G."/>
            <person name="Kuo A."/>
            <person name="Tritt A."/>
            <person name="Lipzen A."/>
            <person name="He G."/>
            <person name="Yan M."/>
            <person name="Ng V."/>
            <person name="Cullen D."/>
            <person name="Martin F."/>
            <person name="Rosso M.-N."/>
            <person name="Henrissat B."/>
            <person name="Hibbett D."/>
            <person name="Martinez A.T."/>
            <person name="Grigoriev I.V."/>
        </authorList>
    </citation>
    <scope>NUCLEOTIDE SEQUENCE</scope>
    <source>
        <strain evidence="2">CBS 247.69</strain>
    </source>
</reference>
<dbReference type="InterPro" id="IPR024983">
    <property type="entry name" value="CHAT_dom"/>
</dbReference>
<dbReference type="AlphaFoldDB" id="A0A9P6CE72"/>
<feature type="domain" description="CHAT" evidence="1">
    <location>
        <begin position="913"/>
        <end position="1182"/>
    </location>
</feature>
<dbReference type="EMBL" id="MU150328">
    <property type="protein sequence ID" value="KAF9458875.1"/>
    <property type="molecule type" value="Genomic_DNA"/>
</dbReference>
<dbReference type="Pfam" id="PF12770">
    <property type="entry name" value="CHAT"/>
    <property type="match status" value="1"/>
</dbReference>
<dbReference type="InterPro" id="IPR011990">
    <property type="entry name" value="TPR-like_helical_dom_sf"/>
</dbReference>
<evidence type="ECO:0000313" key="2">
    <source>
        <dbReference type="EMBL" id="KAF9458875.1"/>
    </source>
</evidence>